<organism evidence="1 2">
    <name type="scientific">Salinimicrobium sediminis</name>
    <dbReference type="NCBI Taxonomy" id="1343891"/>
    <lineage>
        <taxon>Bacteria</taxon>
        <taxon>Pseudomonadati</taxon>
        <taxon>Bacteroidota</taxon>
        <taxon>Flavobacteriia</taxon>
        <taxon>Flavobacteriales</taxon>
        <taxon>Flavobacteriaceae</taxon>
        <taxon>Salinimicrobium</taxon>
    </lineage>
</organism>
<name>A0A285X6W7_9FLAO</name>
<accession>A0A285X6W7</accession>
<dbReference type="EMBL" id="OCMF01000004">
    <property type="protein sequence ID" value="SOC81081.1"/>
    <property type="molecule type" value="Genomic_DNA"/>
</dbReference>
<dbReference type="AlphaFoldDB" id="A0A285X6W7"/>
<gene>
    <name evidence="1" type="ORF">SAMN06296241_2653</name>
</gene>
<evidence type="ECO:0000313" key="2">
    <source>
        <dbReference type="Proteomes" id="UP000219193"/>
    </source>
</evidence>
<dbReference type="Proteomes" id="UP000219193">
    <property type="component" value="Unassembled WGS sequence"/>
</dbReference>
<keyword evidence="2" id="KW-1185">Reference proteome</keyword>
<protein>
    <submittedName>
        <fullName evidence="1">Uncharacterized protein</fullName>
    </submittedName>
</protein>
<evidence type="ECO:0000313" key="1">
    <source>
        <dbReference type="EMBL" id="SOC81081.1"/>
    </source>
</evidence>
<sequence length="45" mass="5335">MFPFILSIFFTEFYTFTRDLVVIVFSTGFPMLFKNKSLKRSLYAA</sequence>
<reference evidence="2" key="1">
    <citation type="submission" date="2017-09" db="EMBL/GenBank/DDBJ databases">
        <authorList>
            <person name="Varghese N."/>
            <person name="Submissions S."/>
        </authorList>
    </citation>
    <scope>NUCLEOTIDE SEQUENCE [LARGE SCALE GENOMIC DNA]</scope>
    <source>
        <strain evidence="2">CGMCC 1.12641</strain>
    </source>
</reference>
<proteinExistence type="predicted"/>